<keyword evidence="5 8" id="KW-0812">Transmembrane</keyword>
<keyword evidence="11" id="KW-1185">Reference proteome</keyword>
<dbReference type="PROSITE" id="PS50928">
    <property type="entry name" value="ABC_TM1"/>
    <property type="match status" value="2"/>
</dbReference>
<feature type="transmembrane region" description="Helical" evidence="8">
    <location>
        <begin position="207"/>
        <end position="227"/>
    </location>
</feature>
<keyword evidence="6 8" id="KW-1133">Transmembrane helix</keyword>
<evidence type="ECO:0000256" key="7">
    <source>
        <dbReference type="ARBA" id="ARBA00023136"/>
    </source>
</evidence>
<dbReference type="Pfam" id="PF00528">
    <property type="entry name" value="BPD_transp_1"/>
    <property type="match status" value="1"/>
</dbReference>
<feature type="domain" description="ABC transmembrane type-1" evidence="9">
    <location>
        <begin position="55"/>
        <end position="272"/>
    </location>
</feature>
<dbReference type="GO" id="GO:0005886">
    <property type="term" value="C:plasma membrane"/>
    <property type="evidence" value="ECO:0007669"/>
    <property type="project" value="UniProtKB-SubCell"/>
</dbReference>
<sequence>MGLRLFPVAVVLVLAGPVAAGLLGALLPAFGWLPALGGDALSLRPWQDLMATPGLGTAVLLALGTGLGSTVLALGAVLLFVAGFSGTRLFRRMGLAISPLLSLPHAAAAIGLAFLLSPSGWLFRLISPWATGFDRPPDLLIVHDPLGLMLMLGLAAKEVPFLWLMTLAALPQADPARAGRLAASLGYGRVTGFLLAVLPRLYPQIRLPVYAVVAFATSNVDVALVLGPTTPPPLGVMVLRLAADPDLAARFSASAAAVLQLGVTGLALGLWIGAERVAAALGRRLAGTGRRDHGDRLLAGLGAVMLLSAVAAVGLGLAGLALWSVAGPWRFPAVWPDRIDLGRWASALPMLVPPLVETAVIAVLSVAMALVLVVGTLRAGGAAGKVPALVYLPLLVPQVSFLFGLQILLLASGAGAGLGVVVAAHLVFVLPYVALSLADPWRALDPRFERVAAALGASPARIFWRIRLPMLARPLATAAAVGFAVSVGLYLPTVLIGAAGWRR</sequence>
<dbReference type="InterPro" id="IPR035906">
    <property type="entry name" value="MetI-like_sf"/>
</dbReference>
<evidence type="ECO:0000256" key="3">
    <source>
        <dbReference type="ARBA" id="ARBA00022475"/>
    </source>
</evidence>
<keyword evidence="7 8" id="KW-0472">Membrane</keyword>
<dbReference type="SUPFAM" id="SSF161098">
    <property type="entry name" value="MetI-like"/>
    <property type="match status" value="2"/>
</dbReference>
<reference evidence="10 11" key="1">
    <citation type="submission" date="2016-07" db="EMBL/GenBank/DDBJ databases">
        <title>Draft Genome Sequence of Methylobrevis pamukkalensis PK2.</title>
        <authorList>
            <person name="Vasilenko O.V."/>
            <person name="Doronina N.V."/>
            <person name="Shmareva M.N."/>
            <person name="Tarlachkov S.V."/>
            <person name="Mustakhimov I."/>
            <person name="Trotsenko Y.A."/>
        </authorList>
    </citation>
    <scope>NUCLEOTIDE SEQUENCE [LARGE SCALE GENOMIC DNA]</scope>
    <source>
        <strain evidence="10 11">PK2</strain>
    </source>
</reference>
<feature type="domain" description="ABC transmembrane type-1" evidence="9">
    <location>
        <begin position="355"/>
        <end position="503"/>
    </location>
</feature>
<evidence type="ECO:0000256" key="2">
    <source>
        <dbReference type="ARBA" id="ARBA00022448"/>
    </source>
</evidence>
<evidence type="ECO:0000256" key="6">
    <source>
        <dbReference type="ARBA" id="ARBA00022989"/>
    </source>
</evidence>
<evidence type="ECO:0000313" key="11">
    <source>
        <dbReference type="Proteomes" id="UP000094622"/>
    </source>
</evidence>
<dbReference type="Proteomes" id="UP000094622">
    <property type="component" value="Unassembled WGS sequence"/>
</dbReference>
<keyword evidence="3" id="KW-1003">Cell membrane</keyword>
<evidence type="ECO:0000259" key="9">
    <source>
        <dbReference type="PROSITE" id="PS50928"/>
    </source>
</evidence>
<accession>A0A1E3GX65</accession>
<dbReference type="CDD" id="cd06261">
    <property type="entry name" value="TM_PBP2"/>
    <property type="match status" value="1"/>
</dbReference>
<feature type="transmembrane region" description="Helical" evidence="8">
    <location>
        <begin position="103"/>
        <end position="126"/>
    </location>
</feature>
<feature type="transmembrane region" description="Helical" evidence="8">
    <location>
        <begin position="55"/>
        <end position="82"/>
    </location>
</feature>
<dbReference type="EMBL" id="MCRJ01000150">
    <property type="protein sequence ID" value="ODN68640.1"/>
    <property type="molecule type" value="Genomic_DNA"/>
</dbReference>
<dbReference type="PANTHER" id="PTHR43357:SF4">
    <property type="entry name" value="INNER MEMBRANE ABC TRANSPORTER PERMEASE PROTEIN YDCV"/>
    <property type="match status" value="1"/>
</dbReference>
<evidence type="ECO:0000313" key="10">
    <source>
        <dbReference type="EMBL" id="ODN68640.1"/>
    </source>
</evidence>
<evidence type="ECO:0000256" key="5">
    <source>
        <dbReference type="ARBA" id="ARBA00022692"/>
    </source>
</evidence>
<feature type="transmembrane region" description="Helical" evidence="8">
    <location>
        <begin position="297"/>
        <end position="326"/>
    </location>
</feature>
<dbReference type="InterPro" id="IPR000515">
    <property type="entry name" value="MetI-like"/>
</dbReference>
<dbReference type="AlphaFoldDB" id="A0A1E3GX65"/>
<evidence type="ECO:0000256" key="1">
    <source>
        <dbReference type="ARBA" id="ARBA00004429"/>
    </source>
</evidence>
<comment type="caution">
    <text evidence="10">The sequence shown here is derived from an EMBL/GenBank/DDBJ whole genome shotgun (WGS) entry which is preliminary data.</text>
</comment>
<feature type="transmembrane region" description="Helical" evidence="8">
    <location>
        <begin position="247"/>
        <end position="274"/>
    </location>
</feature>
<dbReference type="PANTHER" id="PTHR43357">
    <property type="entry name" value="INNER MEMBRANE ABC TRANSPORTER PERMEASE PROTEIN YDCV"/>
    <property type="match status" value="1"/>
</dbReference>
<feature type="transmembrane region" description="Helical" evidence="8">
    <location>
        <begin position="475"/>
        <end position="501"/>
    </location>
</feature>
<gene>
    <name evidence="10" type="primary">ynjC</name>
    <name evidence="10" type="ORF">A6302_04062</name>
</gene>
<dbReference type="PATRIC" id="fig|1439726.3.peg.4294"/>
<organism evidence="10 11">
    <name type="scientific">Methylobrevis pamukkalensis</name>
    <dbReference type="NCBI Taxonomy" id="1439726"/>
    <lineage>
        <taxon>Bacteria</taxon>
        <taxon>Pseudomonadati</taxon>
        <taxon>Pseudomonadota</taxon>
        <taxon>Alphaproteobacteria</taxon>
        <taxon>Hyphomicrobiales</taxon>
        <taxon>Pleomorphomonadaceae</taxon>
        <taxon>Methylobrevis</taxon>
    </lineage>
</organism>
<evidence type="ECO:0000256" key="8">
    <source>
        <dbReference type="RuleBase" id="RU363032"/>
    </source>
</evidence>
<evidence type="ECO:0000256" key="4">
    <source>
        <dbReference type="ARBA" id="ARBA00022519"/>
    </source>
</evidence>
<feature type="transmembrane region" description="Helical" evidence="8">
    <location>
        <begin position="358"/>
        <end position="377"/>
    </location>
</feature>
<name>A0A1E3GX65_9HYPH</name>
<protein>
    <submittedName>
        <fullName evidence="10">Inner membrane ABC transporter permease protein YnjC</fullName>
    </submittedName>
</protein>
<keyword evidence="4" id="KW-0997">Cell inner membrane</keyword>
<proteinExistence type="inferred from homology"/>
<dbReference type="Gene3D" id="1.10.3720.10">
    <property type="entry name" value="MetI-like"/>
    <property type="match status" value="2"/>
</dbReference>
<keyword evidence="2 8" id="KW-0813">Transport</keyword>
<comment type="subcellular location">
    <subcellularLocation>
        <location evidence="1">Cell inner membrane</location>
        <topology evidence="1">Multi-pass membrane protein</topology>
    </subcellularLocation>
    <subcellularLocation>
        <location evidence="8">Cell membrane</location>
        <topology evidence="8">Multi-pass membrane protein</topology>
    </subcellularLocation>
</comment>
<dbReference type="GO" id="GO:0055085">
    <property type="term" value="P:transmembrane transport"/>
    <property type="evidence" value="ECO:0007669"/>
    <property type="project" value="InterPro"/>
</dbReference>
<feature type="transmembrane region" description="Helical" evidence="8">
    <location>
        <begin position="146"/>
        <end position="170"/>
    </location>
</feature>
<comment type="similarity">
    <text evidence="8">Belongs to the binding-protein-dependent transport system permease family.</text>
</comment>
<feature type="transmembrane region" description="Helical" evidence="8">
    <location>
        <begin position="389"/>
        <end position="410"/>
    </location>
</feature>
<feature type="transmembrane region" description="Helical" evidence="8">
    <location>
        <begin position="416"/>
        <end position="438"/>
    </location>
</feature>